<dbReference type="STRING" id="985053.VMUT_0333"/>
<evidence type="ECO:0000256" key="2">
    <source>
        <dbReference type="ARBA" id="ARBA00023002"/>
    </source>
</evidence>
<keyword evidence="4" id="KW-1185">Reference proteome</keyword>
<dbReference type="HOGENOM" id="CLU_010194_1_3_2"/>
<dbReference type="Proteomes" id="UP000007485">
    <property type="component" value="Chromosome"/>
</dbReference>
<dbReference type="FunFam" id="3.40.50.720:FF:000173">
    <property type="entry name" value="3-oxoacyl-[acyl-carrier protein] reductase"/>
    <property type="match status" value="1"/>
</dbReference>
<sequence>MFLPQVVNKSIMGRLRDRVILVTGASRGIGRAIARAIAEEGARVIINYRSSAKEAEELMLELKRNGFDAAIIRADVSREDEVRTMFELIKKDYGVLHGIVNNAGHGSATTWNKRFHEITWSDFEEVINVDLKGTFLCSKFGIELMVNGGSIVNISSITARTGDVTGIPYLVAKSGIIALTKSMALSLSPRIRVNAVVLGSIETGWVNWLGSDEARRLINYIPMGRLGSPEDVARAVIFLLSDDSSFITGHTIVIDGGECTACD</sequence>
<dbReference type="PANTHER" id="PTHR42760">
    <property type="entry name" value="SHORT-CHAIN DEHYDROGENASES/REDUCTASES FAMILY MEMBER"/>
    <property type="match status" value="1"/>
</dbReference>
<dbReference type="InterPro" id="IPR036291">
    <property type="entry name" value="NAD(P)-bd_dom_sf"/>
</dbReference>
<evidence type="ECO:0000313" key="4">
    <source>
        <dbReference type="Proteomes" id="UP000007485"/>
    </source>
</evidence>
<dbReference type="GO" id="GO:0048038">
    <property type="term" value="F:quinone binding"/>
    <property type="evidence" value="ECO:0007669"/>
    <property type="project" value="TreeGrafter"/>
</dbReference>
<evidence type="ECO:0000313" key="3">
    <source>
        <dbReference type="EMBL" id="ADY00546.1"/>
    </source>
</evidence>
<dbReference type="PANTHER" id="PTHR42760:SF133">
    <property type="entry name" value="3-OXOACYL-[ACYL-CARRIER-PROTEIN] REDUCTASE"/>
    <property type="match status" value="1"/>
</dbReference>
<accession>F0QTT0</accession>
<name>F0QTT0_VULM7</name>
<dbReference type="InterPro" id="IPR002347">
    <property type="entry name" value="SDR_fam"/>
</dbReference>
<organism evidence="3 4">
    <name type="scientific">Vulcanisaeta moutnovskia (strain 768-28)</name>
    <dbReference type="NCBI Taxonomy" id="985053"/>
    <lineage>
        <taxon>Archaea</taxon>
        <taxon>Thermoproteota</taxon>
        <taxon>Thermoprotei</taxon>
        <taxon>Thermoproteales</taxon>
        <taxon>Thermoproteaceae</taxon>
        <taxon>Vulcanisaeta</taxon>
    </lineage>
</organism>
<dbReference type="KEGG" id="vmo:VMUT_0333"/>
<dbReference type="Pfam" id="PF13561">
    <property type="entry name" value="adh_short_C2"/>
    <property type="match status" value="1"/>
</dbReference>
<proteinExistence type="inferred from homology"/>
<dbReference type="GO" id="GO:0006633">
    <property type="term" value="P:fatty acid biosynthetic process"/>
    <property type="evidence" value="ECO:0007669"/>
    <property type="project" value="TreeGrafter"/>
</dbReference>
<comment type="similarity">
    <text evidence="1">Belongs to the short-chain dehydrogenases/reductases (SDR) family.</text>
</comment>
<dbReference type="AlphaFoldDB" id="F0QTT0"/>
<reference evidence="3 4" key="1">
    <citation type="journal article" date="2011" name="J. Bacteriol.">
        <title>Complete genome sequence of 'Vulcanisaeta moutnovskia' strain 768-28, a novel member of the hyperthermophilic crenarchaeal genus vulcanisaeta.</title>
        <authorList>
            <person name="Gumerov V.M."/>
            <person name="Mardanov A.V."/>
            <person name="Beletsky A.V."/>
            <person name="Prokofeva M.I."/>
            <person name="Bonch-Osmolovskaya E.A."/>
            <person name="Ravin N.V."/>
            <person name="Skryabin K.G."/>
        </authorList>
    </citation>
    <scope>NUCLEOTIDE SEQUENCE [LARGE SCALE GENOMIC DNA]</scope>
    <source>
        <strain evidence="3 4">768-28</strain>
    </source>
</reference>
<dbReference type="GO" id="GO:0016616">
    <property type="term" value="F:oxidoreductase activity, acting on the CH-OH group of donors, NAD or NADP as acceptor"/>
    <property type="evidence" value="ECO:0007669"/>
    <property type="project" value="TreeGrafter"/>
</dbReference>
<dbReference type="Gene3D" id="3.40.50.720">
    <property type="entry name" value="NAD(P)-binding Rossmann-like Domain"/>
    <property type="match status" value="1"/>
</dbReference>
<protein>
    <submittedName>
        <fullName evidence="3">Oxidoreductase, short chain dehydrogenase/reductase family</fullName>
    </submittedName>
</protein>
<evidence type="ECO:0000256" key="1">
    <source>
        <dbReference type="ARBA" id="ARBA00006484"/>
    </source>
</evidence>
<dbReference type="SUPFAM" id="SSF51735">
    <property type="entry name" value="NAD(P)-binding Rossmann-fold domains"/>
    <property type="match status" value="1"/>
</dbReference>
<keyword evidence="2" id="KW-0560">Oxidoreductase</keyword>
<dbReference type="PRINTS" id="PR00081">
    <property type="entry name" value="GDHRDH"/>
</dbReference>
<dbReference type="PRINTS" id="PR00080">
    <property type="entry name" value="SDRFAMILY"/>
</dbReference>
<dbReference type="EMBL" id="CP002529">
    <property type="protein sequence ID" value="ADY00546.1"/>
    <property type="molecule type" value="Genomic_DNA"/>
</dbReference>
<gene>
    <name evidence="3" type="ordered locus">VMUT_0333</name>
</gene>
<dbReference type="eggNOG" id="arCOG01259">
    <property type="taxonomic scope" value="Archaea"/>
</dbReference>